<comment type="caution">
    <text evidence="13">The sequence shown here is derived from an EMBL/GenBank/DDBJ whole genome shotgun (WGS) entry which is preliminary data.</text>
</comment>
<feature type="domain" description="HAMP" evidence="12">
    <location>
        <begin position="199"/>
        <end position="251"/>
    </location>
</feature>
<evidence type="ECO:0000313" key="14">
    <source>
        <dbReference type="Proteomes" id="UP000295325"/>
    </source>
</evidence>
<evidence type="ECO:0000256" key="7">
    <source>
        <dbReference type="ARBA" id="ARBA00023012"/>
    </source>
</evidence>
<sequence>MKFRKSITKKLFIVNAIIFAAFILSTLIIQTLFFEKFYINKKKSELRGMMQKFKSSYTNAKSDGELDSIINELQDEYGYKIVIIDGFGRIKPNIYSFDVRDEIDKNRIIREISLYVRNTNLLEDIMSKDGITTYVTENKVFARRNIICAFYSKQNNEFVFTMASFQPIDEAVSVIREFYVYFFIGAIVIVVSLSLVYSNMITKPLIEINRTATKMAKLDFGEKCRVNSDDEIGNLAASLNFLSENLNNALTSLRGAKEKLEEDIVKERKLEKMRREFIAAVSHELKTPINLIGGYAEGLKDDIFEDKDKEYYLDVIIDESKKMGNLVSDMLDLSQLESGNFKLAKEEFYIDKLIGTTVKKLTGIINQKKIDITMNLIDDIKVFADWNRIEQVITNYLTNAIRHTDNNGSITINMKDADNNVIVEVINTGDKIPEDEIANIWDKFYKIDKSRNRSLGGTGIGLAIVKNIMLLHEGSFGAENTEDGVKFYFSLKKA</sequence>
<dbReference type="SMART" id="SM00387">
    <property type="entry name" value="HATPase_c"/>
    <property type="match status" value="1"/>
</dbReference>
<name>A0A4R7KU83_9CLOT</name>
<dbReference type="PROSITE" id="PS50109">
    <property type="entry name" value="HIS_KIN"/>
    <property type="match status" value="1"/>
</dbReference>
<evidence type="ECO:0000256" key="2">
    <source>
        <dbReference type="ARBA" id="ARBA00004370"/>
    </source>
</evidence>
<comment type="subcellular location">
    <subcellularLocation>
        <location evidence="2">Membrane</location>
    </subcellularLocation>
</comment>
<keyword evidence="4" id="KW-0597">Phosphoprotein</keyword>
<dbReference type="Pfam" id="PF00672">
    <property type="entry name" value="HAMP"/>
    <property type="match status" value="1"/>
</dbReference>
<dbReference type="Proteomes" id="UP000295325">
    <property type="component" value="Unassembled WGS sequence"/>
</dbReference>
<dbReference type="Gene3D" id="3.30.565.10">
    <property type="entry name" value="Histidine kinase-like ATPase, C-terminal domain"/>
    <property type="match status" value="1"/>
</dbReference>
<dbReference type="InterPro" id="IPR050351">
    <property type="entry name" value="BphY/WalK/GraS-like"/>
</dbReference>
<feature type="transmembrane region" description="Helical" evidence="10">
    <location>
        <begin position="12"/>
        <end position="34"/>
    </location>
</feature>
<dbReference type="PANTHER" id="PTHR45453">
    <property type="entry name" value="PHOSPHATE REGULON SENSOR PROTEIN PHOR"/>
    <property type="match status" value="1"/>
</dbReference>
<keyword evidence="14" id="KW-1185">Reference proteome</keyword>
<dbReference type="GO" id="GO:0005886">
    <property type="term" value="C:plasma membrane"/>
    <property type="evidence" value="ECO:0007669"/>
    <property type="project" value="TreeGrafter"/>
</dbReference>
<feature type="coiled-coil region" evidence="9">
    <location>
        <begin position="239"/>
        <end position="270"/>
    </location>
</feature>
<dbReference type="GO" id="GO:0004721">
    <property type="term" value="F:phosphoprotein phosphatase activity"/>
    <property type="evidence" value="ECO:0007669"/>
    <property type="project" value="TreeGrafter"/>
</dbReference>
<evidence type="ECO:0000256" key="4">
    <source>
        <dbReference type="ARBA" id="ARBA00022553"/>
    </source>
</evidence>
<evidence type="ECO:0000256" key="1">
    <source>
        <dbReference type="ARBA" id="ARBA00000085"/>
    </source>
</evidence>
<dbReference type="InterPro" id="IPR003594">
    <property type="entry name" value="HATPase_dom"/>
</dbReference>
<keyword evidence="7" id="KW-0902">Two-component regulatory system</keyword>
<dbReference type="InterPro" id="IPR036097">
    <property type="entry name" value="HisK_dim/P_sf"/>
</dbReference>
<dbReference type="SUPFAM" id="SSF158472">
    <property type="entry name" value="HAMP domain-like"/>
    <property type="match status" value="1"/>
</dbReference>
<keyword evidence="6 13" id="KW-0418">Kinase</keyword>
<dbReference type="PRINTS" id="PR00344">
    <property type="entry name" value="BCTRLSENSOR"/>
</dbReference>
<dbReference type="EC" id="2.7.13.3" evidence="3"/>
<keyword evidence="9" id="KW-0175">Coiled coil</keyword>
<evidence type="ECO:0000256" key="3">
    <source>
        <dbReference type="ARBA" id="ARBA00012438"/>
    </source>
</evidence>
<dbReference type="Pfam" id="PF02518">
    <property type="entry name" value="HATPase_c"/>
    <property type="match status" value="1"/>
</dbReference>
<accession>A0A4R7KU83</accession>
<dbReference type="CDD" id="cd06225">
    <property type="entry name" value="HAMP"/>
    <property type="match status" value="1"/>
</dbReference>
<dbReference type="InterPro" id="IPR005467">
    <property type="entry name" value="His_kinase_dom"/>
</dbReference>
<organism evidence="13 14">
    <name type="scientific">Fonticella tunisiensis</name>
    <dbReference type="NCBI Taxonomy" id="1096341"/>
    <lineage>
        <taxon>Bacteria</taxon>
        <taxon>Bacillati</taxon>
        <taxon>Bacillota</taxon>
        <taxon>Clostridia</taxon>
        <taxon>Eubacteriales</taxon>
        <taxon>Clostridiaceae</taxon>
        <taxon>Fonticella</taxon>
    </lineage>
</organism>
<dbReference type="FunFam" id="3.30.565.10:FF:000006">
    <property type="entry name" value="Sensor histidine kinase WalK"/>
    <property type="match status" value="1"/>
</dbReference>
<dbReference type="InterPro" id="IPR004358">
    <property type="entry name" value="Sig_transdc_His_kin-like_C"/>
</dbReference>
<keyword evidence="10" id="KW-0812">Transmembrane</keyword>
<dbReference type="PROSITE" id="PS50885">
    <property type="entry name" value="HAMP"/>
    <property type="match status" value="1"/>
</dbReference>
<dbReference type="InterPro" id="IPR003660">
    <property type="entry name" value="HAMP_dom"/>
</dbReference>
<dbReference type="FunFam" id="1.10.287.130:FF:000001">
    <property type="entry name" value="Two-component sensor histidine kinase"/>
    <property type="match status" value="1"/>
</dbReference>
<dbReference type="CDD" id="cd00082">
    <property type="entry name" value="HisKA"/>
    <property type="match status" value="1"/>
</dbReference>
<reference evidence="13 14" key="1">
    <citation type="submission" date="2019-03" db="EMBL/GenBank/DDBJ databases">
        <title>Genomic Encyclopedia of Type Strains, Phase IV (KMG-IV): sequencing the most valuable type-strain genomes for metagenomic binning, comparative biology and taxonomic classification.</title>
        <authorList>
            <person name="Goeker M."/>
        </authorList>
    </citation>
    <scope>NUCLEOTIDE SEQUENCE [LARGE SCALE GENOMIC DNA]</scope>
    <source>
        <strain evidence="13 14">DSM 24455</strain>
    </source>
</reference>
<dbReference type="AlphaFoldDB" id="A0A4R7KU83"/>
<evidence type="ECO:0000313" key="13">
    <source>
        <dbReference type="EMBL" id="TDT63717.1"/>
    </source>
</evidence>
<dbReference type="OrthoDB" id="9762826at2"/>
<evidence type="ECO:0000256" key="6">
    <source>
        <dbReference type="ARBA" id="ARBA00022777"/>
    </source>
</evidence>
<keyword evidence="8 10" id="KW-0472">Membrane</keyword>
<dbReference type="EMBL" id="SOAZ01000001">
    <property type="protein sequence ID" value="TDT63717.1"/>
    <property type="molecule type" value="Genomic_DNA"/>
</dbReference>
<dbReference type="SMART" id="SM00304">
    <property type="entry name" value="HAMP"/>
    <property type="match status" value="1"/>
</dbReference>
<dbReference type="RefSeq" id="WP_133626834.1">
    <property type="nucleotide sequence ID" value="NZ_SOAZ01000001.1"/>
</dbReference>
<evidence type="ECO:0000259" key="11">
    <source>
        <dbReference type="PROSITE" id="PS50109"/>
    </source>
</evidence>
<feature type="transmembrane region" description="Helical" evidence="10">
    <location>
        <begin position="178"/>
        <end position="197"/>
    </location>
</feature>
<dbReference type="SUPFAM" id="SSF55874">
    <property type="entry name" value="ATPase domain of HSP90 chaperone/DNA topoisomerase II/histidine kinase"/>
    <property type="match status" value="1"/>
</dbReference>
<dbReference type="Gene3D" id="1.10.287.130">
    <property type="match status" value="1"/>
</dbReference>
<dbReference type="PANTHER" id="PTHR45453:SF3">
    <property type="entry name" value="HISTIDINE KINASE"/>
    <property type="match status" value="1"/>
</dbReference>
<feature type="domain" description="Histidine kinase" evidence="11">
    <location>
        <begin position="280"/>
        <end position="494"/>
    </location>
</feature>
<dbReference type="Gene3D" id="6.10.340.10">
    <property type="match status" value="1"/>
</dbReference>
<dbReference type="SMART" id="SM00388">
    <property type="entry name" value="HisKA"/>
    <property type="match status" value="1"/>
</dbReference>
<keyword evidence="5" id="KW-0808">Transferase</keyword>
<dbReference type="GO" id="GO:0016036">
    <property type="term" value="P:cellular response to phosphate starvation"/>
    <property type="evidence" value="ECO:0007669"/>
    <property type="project" value="TreeGrafter"/>
</dbReference>
<evidence type="ECO:0000256" key="10">
    <source>
        <dbReference type="SAM" id="Phobius"/>
    </source>
</evidence>
<dbReference type="GO" id="GO:0000155">
    <property type="term" value="F:phosphorelay sensor kinase activity"/>
    <property type="evidence" value="ECO:0007669"/>
    <property type="project" value="InterPro"/>
</dbReference>
<evidence type="ECO:0000259" key="12">
    <source>
        <dbReference type="PROSITE" id="PS50885"/>
    </source>
</evidence>
<dbReference type="SUPFAM" id="SSF47384">
    <property type="entry name" value="Homodimeric domain of signal transducing histidine kinase"/>
    <property type="match status" value="1"/>
</dbReference>
<proteinExistence type="predicted"/>
<protein>
    <recommendedName>
        <fullName evidence="3">histidine kinase</fullName>
        <ecNumber evidence="3">2.7.13.3</ecNumber>
    </recommendedName>
</protein>
<dbReference type="Pfam" id="PF00512">
    <property type="entry name" value="HisKA"/>
    <property type="match status" value="1"/>
</dbReference>
<comment type="catalytic activity">
    <reaction evidence="1">
        <text>ATP + protein L-histidine = ADP + protein N-phospho-L-histidine.</text>
        <dbReference type="EC" id="2.7.13.3"/>
    </reaction>
</comment>
<dbReference type="InterPro" id="IPR036890">
    <property type="entry name" value="HATPase_C_sf"/>
</dbReference>
<keyword evidence="10" id="KW-1133">Transmembrane helix</keyword>
<evidence type="ECO:0000256" key="5">
    <source>
        <dbReference type="ARBA" id="ARBA00022679"/>
    </source>
</evidence>
<evidence type="ECO:0000256" key="8">
    <source>
        <dbReference type="ARBA" id="ARBA00023136"/>
    </source>
</evidence>
<evidence type="ECO:0000256" key="9">
    <source>
        <dbReference type="SAM" id="Coils"/>
    </source>
</evidence>
<dbReference type="InterPro" id="IPR003661">
    <property type="entry name" value="HisK_dim/P_dom"/>
</dbReference>
<gene>
    <name evidence="13" type="ORF">EDD71_101144</name>
</gene>